<dbReference type="Gene3D" id="1.25.10.10">
    <property type="entry name" value="Leucine-rich Repeat Variant"/>
    <property type="match status" value="3"/>
</dbReference>
<accession>A0ABN8NSP1</accession>
<sequence length="843" mass="94493">MSDIENEMDARFEELAEIIRNESKPGTRKNSSKHRNDKEEKFKALSRCWGLCKPNDIVKKIENTLTQQQQKTILSQQRLSQHTHLVKSLNSFLNKYLSESESEDEEILQEPEKKKNEKQAESRKPDKKKVKKKTKNSKPPTQRKPSQRWKNLRLVVGDDSEDEEKRVLKPPLKVKPTRKESQNNRQNLHRRSTVSRIPTAQAESSTESEEEDDRVLDGKVGVADLPSEYWQIQRLIKFLKIGNQVATVITLCSLTDFNLTQEMTQMAIRDVNGLAVLVNILRTDHINCQIGALKVLRQLTLNSKYNRRAVINIGVVQILIDLIDDARAQGVQGLAAANLSNMAKSSLGRNILKRHDGIQKLVDLLNYEDGKGRRPDNQSPGQDGAKLEVARNAALALWSCSKSTRSRSAIYKAGSVPLLAKLIKLDKEEFLIPIVGLAQECAVESRFREAFYKENIIAAIVRRLQTDNEELQGYCANAIFKCAEDEGTRKAVYDCGGLDTLVSLLSRQDNKKLLAAVTGAIWKCAISEYNVKRLMEVNVVETLVKLLQAEEETEELPEQVQLHIVGAIAELAKDPRAPLEMLRCKGCRTLVDILNIPNEELTSTAARAIAACAVEVGCRSVFNRLEGLRLLWSLMKSRNNKAISGAAWAVYRLMQDTPEAWETARSFVGGLDLSVRLLKSHDLEVLTSACAVISIVACDRENLGVITDYGVVPHLAHLTHMTDIRLRRHLAEAIAMCSKWGNNAKRFCDEGAVKPMVEYLGSHDIIVQRSAMRALEQLGKNPESCIIMHRSGVVKLLLEMVGSDDAGLQEAAAGCLLNMRQLAMANERARQEKESRNSDSEAY</sequence>
<organism evidence="2 3">
    <name type="scientific">Porites lobata</name>
    <dbReference type="NCBI Taxonomy" id="104759"/>
    <lineage>
        <taxon>Eukaryota</taxon>
        <taxon>Metazoa</taxon>
        <taxon>Cnidaria</taxon>
        <taxon>Anthozoa</taxon>
        <taxon>Hexacorallia</taxon>
        <taxon>Scleractinia</taxon>
        <taxon>Fungiina</taxon>
        <taxon>Poritidae</taxon>
        <taxon>Porites</taxon>
    </lineage>
</organism>
<dbReference type="InterPro" id="IPR016024">
    <property type="entry name" value="ARM-type_fold"/>
</dbReference>
<comment type="caution">
    <text evidence="2">The sequence shown here is derived from an EMBL/GenBank/DDBJ whole genome shotgun (WGS) entry which is preliminary data.</text>
</comment>
<protein>
    <recommendedName>
        <fullName evidence="4">Armadillo repeat-containing protein 4</fullName>
    </recommendedName>
</protein>
<evidence type="ECO:0000313" key="2">
    <source>
        <dbReference type="EMBL" id="CAH3119014.1"/>
    </source>
</evidence>
<name>A0ABN8NSP1_9CNID</name>
<evidence type="ECO:0000256" key="1">
    <source>
        <dbReference type="SAM" id="MobiDB-lite"/>
    </source>
</evidence>
<evidence type="ECO:0008006" key="4">
    <source>
        <dbReference type="Google" id="ProtNLM"/>
    </source>
</evidence>
<dbReference type="InterPro" id="IPR000225">
    <property type="entry name" value="Armadillo"/>
</dbReference>
<feature type="compositionally biased region" description="Basic and acidic residues" evidence="1">
    <location>
        <begin position="110"/>
        <end position="124"/>
    </location>
</feature>
<feature type="compositionally biased region" description="Basic residues" evidence="1">
    <location>
        <begin position="125"/>
        <end position="136"/>
    </location>
</feature>
<evidence type="ECO:0000313" key="3">
    <source>
        <dbReference type="Proteomes" id="UP001159405"/>
    </source>
</evidence>
<reference evidence="2 3" key="1">
    <citation type="submission" date="2022-05" db="EMBL/GenBank/DDBJ databases">
        <authorList>
            <consortium name="Genoscope - CEA"/>
            <person name="William W."/>
        </authorList>
    </citation>
    <scope>NUCLEOTIDE SEQUENCE [LARGE SCALE GENOMIC DNA]</scope>
</reference>
<dbReference type="Proteomes" id="UP001159405">
    <property type="component" value="Unassembled WGS sequence"/>
</dbReference>
<proteinExistence type="predicted"/>
<dbReference type="SUPFAM" id="SSF48371">
    <property type="entry name" value="ARM repeat"/>
    <property type="match status" value="3"/>
</dbReference>
<dbReference type="InterPro" id="IPR011989">
    <property type="entry name" value="ARM-like"/>
</dbReference>
<dbReference type="SMART" id="SM00185">
    <property type="entry name" value="ARM"/>
    <property type="match status" value="10"/>
</dbReference>
<dbReference type="EMBL" id="CALNXK010000033">
    <property type="protein sequence ID" value="CAH3119014.1"/>
    <property type="molecule type" value="Genomic_DNA"/>
</dbReference>
<keyword evidence="3" id="KW-1185">Reference proteome</keyword>
<dbReference type="PANTHER" id="PTHR46241:SF1">
    <property type="entry name" value="OUTER DYNEIN ARM-DOCKING COMPLEX SUBUNIT 2"/>
    <property type="match status" value="1"/>
</dbReference>
<gene>
    <name evidence="2" type="ORF">PLOB_00027153</name>
</gene>
<dbReference type="PANTHER" id="PTHR46241">
    <property type="entry name" value="ARMADILLO REPEAT-CONTAINING PROTEIN 4 ARMC4"/>
    <property type="match status" value="1"/>
</dbReference>
<feature type="region of interest" description="Disordered" evidence="1">
    <location>
        <begin position="17"/>
        <end position="41"/>
    </location>
</feature>
<feature type="compositionally biased region" description="Acidic residues" evidence="1">
    <location>
        <begin position="100"/>
        <end position="109"/>
    </location>
</feature>
<feature type="region of interest" description="Disordered" evidence="1">
    <location>
        <begin position="100"/>
        <end position="215"/>
    </location>
</feature>